<name>A0A1X1UJ29_9MYCO</name>
<protein>
    <recommendedName>
        <fullName evidence="3">DUF4238 domain-containing protein</fullName>
    </recommendedName>
</protein>
<keyword evidence="2" id="KW-1185">Reference proteome</keyword>
<dbReference type="AlphaFoldDB" id="A0A1X1UJ29"/>
<dbReference type="Proteomes" id="UP000194000">
    <property type="component" value="Unassembled WGS sequence"/>
</dbReference>
<dbReference type="InterPro" id="IPR025332">
    <property type="entry name" value="DUF4238"/>
</dbReference>
<organism evidence="1 2">
    <name type="scientific">Mycobacterium fragae</name>
    <dbReference type="NCBI Taxonomy" id="1260918"/>
    <lineage>
        <taxon>Bacteria</taxon>
        <taxon>Bacillati</taxon>
        <taxon>Actinomycetota</taxon>
        <taxon>Actinomycetes</taxon>
        <taxon>Mycobacteriales</taxon>
        <taxon>Mycobacteriaceae</taxon>
        <taxon>Mycobacterium</taxon>
    </lineage>
</organism>
<dbReference type="STRING" id="1260918.AWC06_00835"/>
<dbReference type="Pfam" id="PF14022">
    <property type="entry name" value="DUF4238"/>
    <property type="match status" value="1"/>
</dbReference>
<dbReference type="EMBL" id="LQOW01000031">
    <property type="protein sequence ID" value="ORV56791.1"/>
    <property type="molecule type" value="Genomic_DNA"/>
</dbReference>
<evidence type="ECO:0008006" key="3">
    <source>
        <dbReference type="Google" id="ProtNLM"/>
    </source>
</evidence>
<evidence type="ECO:0000313" key="2">
    <source>
        <dbReference type="Proteomes" id="UP000194000"/>
    </source>
</evidence>
<reference evidence="1 2" key="1">
    <citation type="submission" date="2016-01" db="EMBL/GenBank/DDBJ databases">
        <title>The new phylogeny of the genus Mycobacterium.</title>
        <authorList>
            <person name="Tarcisio F."/>
            <person name="Conor M."/>
            <person name="Antonella G."/>
            <person name="Elisabetta G."/>
            <person name="Giulia F.S."/>
            <person name="Sara T."/>
            <person name="Anna F."/>
            <person name="Clotilde B."/>
            <person name="Roberto B."/>
            <person name="Veronica D.S."/>
            <person name="Fabio R."/>
            <person name="Monica P."/>
            <person name="Olivier J."/>
            <person name="Enrico T."/>
            <person name="Nicola S."/>
        </authorList>
    </citation>
    <scope>NUCLEOTIDE SEQUENCE [LARGE SCALE GENOMIC DNA]</scope>
    <source>
        <strain evidence="1 2">DSM 45731</strain>
    </source>
</reference>
<comment type="caution">
    <text evidence="1">The sequence shown here is derived from an EMBL/GenBank/DDBJ whole genome shotgun (WGS) entry which is preliminary data.</text>
</comment>
<dbReference type="OrthoDB" id="580988at2"/>
<dbReference type="RefSeq" id="WP_085199601.1">
    <property type="nucleotide sequence ID" value="NZ_JACKVI010000012.1"/>
</dbReference>
<proteinExistence type="predicted"/>
<sequence length="291" mass="32199">MAQIARGHHTVPRFYLDRFANDGHQIGVLRLPGDIRYRQSTRDVSVVRDFYNIDNRADPNAVENLIAEIEGEAAAVFRKVLDDHQWPLDNNDRSILATFFGLQRVRAPHQRQVFTEIAEVIASVLSPTGDTDAGTGKADQTNEIKHAHISSMVDVMAYAPFYFGRSWVLIRFSRKRLLTGDAPVSLLPNPAKPEAAVGIGNAWAILFPMSRTTGLTMFQIMAGEKQIDTTADGSTYLAGVFNDATINNTRERIFYHPDDVSMIPSELPVPRAVEISTDHPEAKPDDGGGAK</sequence>
<gene>
    <name evidence="1" type="ORF">AWC06_00835</name>
</gene>
<evidence type="ECO:0000313" key="1">
    <source>
        <dbReference type="EMBL" id="ORV56791.1"/>
    </source>
</evidence>
<accession>A0A1X1UJ29</accession>